<dbReference type="InterPro" id="IPR013083">
    <property type="entry name" value="Znf_RING/FYVE/PHD"/>
</dbReference>
<keyword evidence="6 12" id="KW-0863">Zinc-finger</keyword>
<feature type="compositionally biased region" description="Pro residues" evidence="13">
    <location>
        <begin position="163"/>
        <end position="174"/>
    </location>
</feature>
<dbReference type="InterPro" id="IPR005821">
    <property type="entry name" value="Ion_trans_dom"/>
</dbReference>
<dbReference type="Gene3D" id="1.10.720.140">
    <property type="match status" value="1"/>
</dbReference>
<evidence type="ECO:0000256" key="13">
    <source>
        <dbReference type="SAM" id="MobiDB-lite"/>
    </source>
</evidence>
<keyword evidence="3" id="KW-0813">Transport</keyword>
<evidence type="ECO:0000256" key="3">
    <source>
        <dbReference type="ARBA" id="ARBA00022448"/>
    </source>
</evidence>
<feature type="region of interest" description="Disordered" evidence="13">
    <location>
        <begin position="1139"/>
        <end position="1168"/>
    </location>
</feature>
<keyword evidence="5" id="KW-0479">Metal-binding</keyword>
<sequence>MPSSSYSSTSNDQCEHCHSTYTITKRKKSCAVCRQYYCTNCAPRERHYNQPYRICLTCQLISSDSTTDDQLLALKVKHLRCYLQAKNISHHTCTEKQELVDLIVRNRQLPFTRLFIQQQQQQHQQQQQASTSTNANQQQFHTTFNQFSTSTSASSSSTTSTVMPPPPPPPPPSPKNGNFNNFQHTMSSFASQMNHFAANLQDYVTNTVSGVLHHTLGDHQQTTTTTTTTTNNANGTSTFNFGSTTNGPFTYTFTSPGNFVYTTTTTTNSTSASPQTHQRRTTTNETTANTNMQQQQATTTQRARRKSLSELNNEQNIEDLSVRELKEILIANFVDYKGCVEKNELIEKVRRLYRDRQNEKIKTKELDNATASDSELCKVCMDAIADCVFLDCGHMVTCVKCGKLLAECPICRSNIVRVSDSNVSWIQRTFKKRECLKFIPTKNDQQVGRCSCGRYFLEHSEHVQISAHNMKFLSVNKDEPWSIQKHTRPEPTDAFGVIEFEGLAHPTKAQYLRLSYDTRPDLVLKLFLRVWNLKLPRLVISIDGGIANFELQPKLKRVLKKGLFRAAKTTGAWIITNGCQQGVVKHVGDALFARSPKAKSDIVCIGFSPWGVVEGRENLIGINKLVSYHSKALATKNNATLNSNHYYFLLVDNGTSGRYGGEILLRKRFERFLLKQTNAQTAENSNIPVVCVVVEGGTNTIRMVLEHVTDNPPVPVVVCDGSGRAADLISFTHRYARDDGTMAPDIQAQLMHTIMKTFMYTSKQAKNIFQELMMCVKKRDLITIFRMGEESSQDIDLSILIALLRSSCASSIDQLKLALTWNRVDIARNYILSGAHQWPEQALEEILVTALKTDKVEFCRLLLENGIYMQKLLTIHRLEELYNTREGPPNTLHYIAKDIRKIRKTASTGKYTLPDIGLILEKLMGHGYRSNYTRRRFRMRYATTLNPPTVLRQLHRTTVSTTLKPMDDTFQFPYNELLIWAVLTKRHQMALFFWERGEEAMAKALAAYQLNKALAHEADDDELEIEVATEFASYAEQFRELGLGVLEQCYRENDDKTCQLLTYELKNWSDWTCLSLAVISHHQEFVAHKCCQIILNDLWMGGMSIRHYLNWKVIASILFFPLVLRIEFKSAEELKLQPKTHEEHLATRDDSEPDDDDDDDDDNDTENYYSGTLVNEYVHQELLDESENRNSSKLINNNNNNNNNTSVEIVFDNKNIESESIEMITFNKSMLDRTRASFTNFKQNLSTSAQQSEDINDINIETPKKVDELPIPNETLPEKTLASSTIPITQRFYEFYNAPITKFWYNAIFYVFFLFLFTYMVLVRTPARPSIPEYIVTFYLATAAIDTIREICTGSSPRFIRRLTLYFSDFVHICDSLAMLAYGIGFILRFNPNTLYIGRLLYCLDVSYWWIHLLTYISVHKSLGPYIHIAAQNLIDLFNFIIIILIVLVSFGVSRQAIKFPNESWSWRSVKEIFLEPYFMIYGEVYAGSIDPPCLESEPDAPQCMPFHWVTPITMTAYLIFCNILLLSILIATFNNTYIRISKSSDQVWKYHRYYIVLKYESKPMLPPPLIFISHIFLLLKIIRRYCRGKKFKVDHGLKLFLSEKEVAEIHDFEEEQIDEYFAMKDREKKNTTADQIALTSERVDTTVLRIDDIYQRENQNRAVLQNLDWRLQRLEDLNMDTHDLIRTVLSNQSFDEYNRSHDLHHRGSSIDDDIHDRRQEKCRRRSSLTGYEISYFKKRNVPRSSTMIINRMPKLKVALSTHDKFSPSKKSNQIQRRSTMHRLDSFASNDSNINRMQSHEYTSVTDAIDTTHHHHYWRPSSPVIGRPITHDDEPMVFVASAKGETAAYDAEEQTHNLIGEIIRKRVQKSSMNQSTNQMESFCDSDRASLLSSDLNSSTTNLNFETLDSKH</sequence>
<reference evidence="17" key="1">
    <citation type="submission" date="2021-02" db="EMBL/GenBank/DDBJ databases">
        <authorList>
            <person name="Nowell W R."/>
        </authorList>
    </citation>
    <scope>NUCLEOTIDE SEQUENCE</scope>
</reference>
<name>A0A818YEQ3_9BILA</name>
<evidence type="ECO:0000313" key="18">
    <source>
        <dbReference type="Proteomes" id="UP000663865"/>
    </source>
</evidence>
<dbReference type="SUPFAM" id="SSF68906">
    <property type="entry name" value="SAP domain"/>
    <property type="match status" value="2"/>
</dbReference>
<dbReference type="Proteomes" id="UP000663865">
    <property type="component" value="Unassembled WGS sequence"/>
</dbReference>
<feature type="transmembrane region" description="Helical" evidence="14">
    <location>
        <begin position="1303"/>
        <end position="1322"/>
    </location>
</feature>
<dbReference type="SUPFAM" id="SSF57903">
    <property type="entry name" value="FYVE/PHD zinc finger"/>
    <property type="match status" value="1"/>
</dbReference>
<evidence type="ECO:0000256" key="4">
    <source>
        <dbReference type="ARBA" id="ARBA00022692"/>
    </source>
</evidence>
<dbReference type="InterPro" id="IPR011011">
    <property type="entry name" value="Znf_FYVE_PHD"/>
</dbReference>
<evidence type="ECO:0000256" key="7">
    <source>
        <dbReference type="ARBA" id="ARBA00022833"/>
    </source>
</evidence>
<keyword evidence="9" id="KW-0406">Ion transport</keyword>
<keyword evidence="10 14" id="KW-0472">Membrane</keyword>
<dbReference type="SUPFAM" id="SSF57850">
    <property type="entry name" value="RING/U-box"/>
    <property type="match status" value="1"/>
</dbReference>
<dbReference type="Gene3D" id="1.10.720.30">
    <property type="entry name" value="SAP domain"/>
    <property type="match status" value="1"/>
</dbReference>
<keyword evidence="11" id="KW-0407">Ion channel</keyword>
<dbReference type="InterPro" id="IPR057366">
    <property type="entry name" value="TRPM-like"/>
</dbReference>
<feature type="compositionally biased region" description="Basic and acidic residues" evidence="13">
    <location>
        <begin position="1139"/>
        <end position="1150"/>
    </location>
</feature>
<dbReference type="GO" id="GO:0005261">
    <property type="term" value="F:monoatomic cation channel activity"/>
    <property type="evidence" value="ECO:0007669"/>
    <property type="project" value="UniProtKB-ARBA"/>
</dbReference>
<feature type="compositionally biased region" description="Acidic residues" evidence="13">
    <location>
        <begin position="1151"/>
        <end position="1165"/>
    </location>
</feature>
<comment type="caution">
    <text evidence="17">The sequence shown here is derived from an EMBL/GenBank/DDBJ whole genome shotgun (WGS) entry which is preliminary data.</text>
</comment>
<evidence type="ECO:0000256" key="10">
    <source>
        <dbReference type="ARBA" id="ARBA00023136"/>
    </source>
</evidence>
<evidence type="ECO:0000313" key="17">
    <source>
        <dbReference type="EMBL" id="CAF3751819.1"/>
    </source>
</evidence>
<dbReference type="PANTHER" id="PTHR13800:SF1">
    <property type="entry name" value="TRANSIENT RECEPTOR POTENTIAL CATION CHANNEL TRPM"/>
    <property type="match status" value="1"/>
</dbReference>
<organism evidence="17 18">
    <name type="scientific">Rotaria socialis</name>
    <dbReference type="NCBI Taxonomy" id="392032"/>
    <lineage>
        <taxon>Eukaryota</taxon>
        <taxon>Metazoa</taxon>
        <taxon>Spiralia</taxon>
        <taxon>Gnathifera</taxon>
        <taxon>Rotifera</taxon>
        <taxon>Eurotatoria</taxon>
        <taxon>Bdelloidea</taxon>
        <taxon>Philodinida</taxon>
        <taxon>Philodinidae</taxon>
        <taxon>Rotaria</taxon>
    </lineage>
</organism>
<feature type="region of interest" description="Disordered" evidence="13">
    <location>
        <begin position="219"/>
        <end position="239"/>
    </location>
</feature>
<evidence type="ECO:0000256" key="12">
    <source>
        <dbReference type="PROSITE-ProRule" id="PRU00175"/>
    </source>
</evidence>
<dbReference type="InterPro" id="IPR032415">
    <property type="entry name" value="TRPM_tetra"/>
</dbReference>
<feature type="region of interest" description="Disordered" evidence="13">
    <location>
        <begin position="1185"/>
        <end position="1206"/>
    </location>
</feature>
<evidence type="ECO:0000256" key="11">
    <source>
        <dbReference type="ARBA" id="ARBA00023303"/>
    </source>
</evidence>
<dbReference type="InterPro" id="IPR057299">
    <property type="entry name" value="RNF34_RFFL_SAP"/>
</dbReference>
<feature type="compositionally biased region" description="Low complexity" evidence="13">
    <location>
        <begin position="222"/>
        <end position="239"/>
    </location>
</feature>
<dbReference type="InterPro" id="IPR037162">
    <property type="entry name" value="TRPM_tetra_sf"/>
</dbReference>
<dbReference type="GO" id="GO:0005886">
    <property type="term" value="C:plasma membrane"/>
    <property type="evidence" value="ECO:0007669"/>
    <property type="project" value="UniProtKB-SubCell"/>
</dbReference>
<keyword evidence="7" id="KW-0862">Zinc</keyword>
<keyword evidence="4 14" id="KW-0812">Transmembrane</keyword>
<dbReference type="Pfam" id="PF00520">
    <property type="entry name" value="Ion_trans"/>
    <property type="match status" value="1"/>
</dbReference>
<dbReference type="CDD" id="cd15750">
    <property type="entry name" value="FYVE_CARP"/>
    <property type="match status" value="1"/>
</dbReference>
<feature type="region of interest" description="Disordered" evidence="13">
    <location>
        <begin position="147"/>
        <end position="183"/>
    </location>
</feature>
<feature type="transmembrane region" description="Helical" evidence="14">
    <location>
        <begin position="1400"/>
        <end position="1417"/>
    </location>
</feature>
<dbReference type="InterPro" id="IPR041491">
    <property type="entry name" value="TRPM_SLOG"/>
</dbReference>
<dbReference type="GO" id="GO:0030001">
    <property type="term" value="P:metal ion transport"/>
    <property type="evidence" value="ECO:0007669"/>
    <property type="project" value="TreeGrafter"/>
</dbReference>
<dbReference type="PROSITE" id="PS50178">
    <property type="entry name" value="ZF_FYVE"/>
    <property type="match status" value="1"/>
</dbReference>
<dbReference type="SMART" id="SM00184">
    <property type="entry name" value="RING"/>
    <property type="match status" value="1"/>
</dbReference>
<dbReference type="PROSITE" id="PS50089">
    <property type="entry name" value="ZF_RING_2"/>
    <property type="match status" value="1"/>
</dbReference>
<evidence type="ECO:0000256" key="8">
    <source>
        <dbReference type="ARBA" id="ARBA00022989"/>
    </source>
</evidence>
<dbReference type="GO" id="GO:0008270">
    <property type="term" value="F:zinc ion binding"/>
    <property type="evidence" value="ECO:0007669"/>
    <property type="project" value="UniProtKB-KW"/>
</dbReference>
<dbReference type="InterPro" id="IPR055111">
    <property type="entry name" value="RNF34_RFFL_HeH"/>
</dbReference>
<dbReference type="Pfam" id="PF16519">
    <property type="entry name" value="TRPM_tetra"/>
    <property type="match status" value="1"/>
</dbReference>
<dbReference type="InterPro" id="IPR036361">
    <property type="entry name" value="SAP_dom_sf"/>
</dbReference>
<dbReference type="InterPro" id="IPR001841">
    <property type="entry name" value="Znf_RING"/>
</dbReference>
<evidence type="ECO:0000259" key="16">
    <source>
        <dbReference type="PROSITE" id="PS50178"/>
    </source>
</evidence>
<evidence type="ECO:0000256" key="9">
    <source>
        <dbReference type="ARBA" id="ARBA00023065"/>
    </source>
</evidence>
<evidence type="ECO:0000256" key="14">
    <source>
        <dbReference type="SAM" id="Phobius"/>
    </source>
</evidence>
<evidence type="ECO:0000256" key="2">
    <source>
        <dbReference type="ARBA" id="ARBA00004202"/>
    </source>
</evidence>
<dbReference type="EMBL" id="CAJNYV010005571">
    <property type="protein sequence ID" value="CAF3751819.1"/>
    <property type="molecule type" value="Genomic_DNA"/>
</dbReference>
<dbReference type="FunFam" id="3.30.40.10:FF:000110">
    <property type="entry name" value="E3 ubiquitin-protein ligase RNF34 isoform X1"/>
    <property type="match status" value="1"/>
</dbReference>
<evidence type="ECO:0000256" key="1">
    <source>
        <dbReference type="ARBA" id="ARBA00004141"/>
    </source>
</evidence>
<dbReference type="Gene3D" id="1.20.5.1010">
    <property type="entry name" value="TRPM, tetramerisation domain"/>
    <property type="match status" value="1"/>
</dbReference>
<evidence type="ECO:0000256" key="5">
    <source>
        <dbReference type="ARBA" id="ARBA00022723"/>
    </source>
</evidence>
<protein>
    <submittedName>
        <fullName evidence="17">Uncharacterized protein</fullName>
    </submittedName>
</protein>
<dbReference type="Pfam" id="PF18139">
    <property type="entry name" value="LSDAT_euk"/>
    <property type="match status" value="1"/>
</dbReference>
<dbReference type="PANTHER" id="PTHR13800">
    <property type="entry name" value="TRANSIENT RECEPTOR POTENTIAL CATION CHANNEL, SUBFAMILY M, MEMBER 6"/>
    <property type="match status" value="1"/>
</dbReference>
<comment type="subcellular location">
    <subcellularLocation>
        <location evidence="2">Cell membrane</location>
        <topology evidence="2">Peripheral membrane protein</topology>
    </subcellularLocation>
    <subcellularLocation>
        <location evidence="1">Membrane</location>
        <topology evidence="1">Multi-pass membrane protein</topology>
    </subcellularLocation>
</comment>
<dbReference type="Pfam" id="PF13920">
    <property type="entry name" value="zf-C3HC4_3"/>
    <property type="match status" value="1"/>
</dbReference>
<proteinExistence type="predicted"/>
<dbReference type="InterPro" id="IPR017455">
    <property type="entry name" value="Znf_FYVE-rel"/>
</dbReference>
<feature type="region of interest" description="Disordered" evidence="13">
    <location>
        <begin position="265"/>
        <end position="310"/>
    </location>
</feature>
<feature type="transmembrane region" description="Helical" evidence="14">
    <location>
        <begin position="1515"/>
        <end position="1534"/>
    </location>
</feature>
<dbReference type="InterPro" id="IPR050927">
    <property type="entry name" value="TRPM"/>
</dbReference>
<evidence type="ECO:0000256" key="6">
    <source>
        <dbReference type="ARBA" id="ARBA00022771"/>
    </source>
</evidence>
<feature type="domain" description="FYVE-type" evidence="16">
    <location>
        <begin position="8"/>
        <end position="58"/>
    </location>
</feature>
<dbReference type="Pfam" id="PF23632">
    <property type="entry name" value="SAP_RNF34_RFFL"/>
    <property type="match status" value="1"/>
</dbReference>
<feature type="compositionally biased region" description="Low complexity" evidence="13">
    <location>
        <begin position="147"/>
        <end position="162"/>
    </location>
</feature>
<feature type="transmembrane region" description="Helical" evidence="14">
    <location>
        <begin position="1565"/>
        <end position="1583"/>
    </location>
</feature>
<feature type="domain" description="RING-type" evidence="15">
    <location>
        <begin position="377"/>
        <end position="412"/>
    </location>
</feature>
<dbReference type="Gene3D" id="3.30.40.10">
    <property type="entry name" value="Zinc/RING finger domain, C3HC4 (zinc finger)"/>
    <property type="match status" value="1"/>
</dbReference>
<dbReference type="Pfam" id="PF22968">
    <property type="entry name" value="RNF34L-like_3rd"/>
    <property type="match status" value="1"/>
</dbReference>
<accession>A0A818YEQ3</accession>
<keyword evidence="8 14" id="KW-1133">Transmembrane helix</keyword>
<feature type="transmembrane region" description="Helical" evidence="14">
    <location>
        <begin position="1370"/>
        <end position="1388"/>
    </location>
</feature>
<gene>
    <name evidence="17" type="ORF">KIK155_LOCUS29749</name>
</gene>
<evidence type="ECO:0000259" key="15">
    <source>
        <dbReference type="PROSITE" id="PS50089"/>
    </source>
</evidence>
<dbReference type="GO" id="GO:0051262">
    <property type="term" value="P:protein tetramerization"/>
    <property type="evidence" value="ECO:0007669"/>
    <property type="project" value="InterPro"/>
</dbReference>
<dbReference type="Pfam" id="PF25508">
    <property type="entry name" value="TRPM2"/>
    <property type="match status" value="1"/>
</dbReference>
<feature type="transmembrane region" description="Helical" evidence="14">
    <location>
        <begin position="1437"/>
        <end position="1458"/>
    </location>
</feature>
<feature type="compositionally biased region" description="Low complexity" evidence="13">
    <location>
        <begin position="265"/>
        <end position="301"/>
    </location>
</feature>
<dbReference type="CDD" id="cd16500">
    <property type="entry name" value="RING-HC_CARP"/>
    <property type="match status" value="1"/>
</dbReference>